<evidence type="ECO:0000313" key="2">
    <source>
        <dbReference type="EMBL" id="PGH16529.1"/>
    </source>
</evidence>
<sequence length="152" mass="16830">MLKKFLLVATLAANVLANPLPTNENTIITRRDDKVGSEDLCAHKPDSMRSQWYVFATKESMPINQRCGAGYLDNLRGECGWVIDWGCKFVDENAKKVEEKEKNEDQIKGAIMTFVTAGTCSGSHIKRAMKVASAAEKGPDDCINPPDWIVPN</sequence>
<evidence type="ECO:0000313" key="3">
    <source>
        <dbReference type="Proteomes" id="UP000223968"/>
    </source>
</evidence>
<organism evidence="2 3">
    <name type="scientific">Helicocarpus griseus UAMH5409</name>
    <dbReference type="NCBI Taxonomy" id="1447875"/>
    <lineage>
        <taxon>Eukaryota</taxon>
        <taxon>Fungi</taxon>
        <taxon>Dikarya</taxon>
        <taxon>Ascomycota</taxon>
        <taxon>Pezizomycotina</taxon>
        <taxon>Eurotiomycetes</taxon>
        <taxon>Eurotiomycetidae</taxon>
        <taxon>Onygenales</taxon>
        <taxon>Ajellomycetaceae</taxon>
        <taxon>Helicocarpus</taxon>
    </lineage>
</organism>
<feature type="chain" id="PRO_5012315606" description="Ecp2 effector protein domain-containing protein" evidence="1">
    <location>
        <begin position="18"/>
        <end position="152"/>
    </location>
</feature>
<comment type="caution">
    <text evidence="2">The sequence shown here is derived from an EMBL/GenBank/DDBJ whole genome shotgun (WGS) entry which is preliminary data.</text>
</comment>
<name>A0A2B7Y608_9EURO</name>
<accession>A0A2B7Y608</accession>
<dbReference type="OrthoDB" id="3867638at2759"/>
<dbReference type="EMBL" id="PDNB01000016">
    <property type="protein sequence ID" value="PGH16529.1"/>
    <property type="molecule type" value="Genomic_DNA"/>
</dbReference>
<evidence type="ECO:0000256" key="1">
    <source>
        <dbReference type="SAM" id="SignalP"/>
    </source>
</evidence>
<proteinExistence type="predicted"/>
<dbReference type="AlphaFoldDB" id="A0A2B7Y608"/>
<reference evidence="2 3" key="1">
    <citation type="submission" date="2017-10" db="EMBL/GenBank/DDBJ databases">
        <title>Comparative genomics in systemic dimorphic fungi from Ajellomycetaceae.</title>
        <authorList>
            <person name="Munoz J.F."/>
            <person name="Mcewen J.G."/>
            <person name="Clay O.K."/>
            <person name="Cuomo C.A."/>
        </authorList>
    </citation>
    <scope>NUCLEOTIDE SEQUENCE [LARGE SCALE GENOMIC DNA]</scope>
    <source>
        <strain evidence="2 3">UAMH5409</strain>
    </source>
</reference>
<protein>
    <recommendedName>
        <fullName evidence="4">Ecp2 effector protein domain-containing protein</fullName>
    </recommendedName>
</protein>
<keyword evidence="1" id="KW-0732">Signal</keyword>
<evidence type="ECO:0008006" key="4">
    <source>
        <dbReference type="Google" id="ProtNLM"/>
    </source>
</evidence>
<keyword evidence="3" id="KW-1185">Reference proteome</keyword>
<feature type="signal peptide" evidence="1">
    <location>
        <begin position="1"/>
        <end position="17"/>
    </location>
</feature>
<dbReference type="Proteomes" id="UP000223968">
    <property type="component" value="Unassembled WGS sequence"/>
</dbReference>
<gene>
    <name evidence="2" type="ORF">AJ79_01634</name>
</gene>